<keyword evidence="1" id="KW-0472">Membrane</keyword>
<keyword evidence="1" id="KW-1133">Transmembrane helix</keyword>
<keyword evidence="3" id="KW-1185">Reference proteome</keyword>
<sequence>MFDYARRLQLALGDTARRSGMKVAAGALVVIGAGFLIASLWSWLATGLGLGPTIASLIVGGAFVFLGLIAFLLASKPRHRMPTSDDLRREVEARVNMAADAAVDRARAEAMRFAGMAEHKARSVMGNVGLRASSAERRAQDVARDAAERSGLTEENLRAAQERMDQAAAATSRAANSNAGSMAKLAGAFVIGLALASKLGSRREDPDRHTEL</sequence>
<reference evidence="2" key="1">
    <citation type="submission" date="2022-12" db="EMBL/GenBank/DDBJ databases">
        <title>Paracoccus onchidii sp. nov., isolated from a marine invertebrate from the South China Sea.</title>
        <authorList>
            <person name="Xu S."/>
            <person name="Liu Z."/>
            <person name="Xu Y."/>
        </authorList>
    </citation>
    <scope>NUCLEOTIDE SEQUENCE</scope>
    <source>
        <strain evidence="2">Z330</strain>
    </source>
</reference>
<dbReference type="Proteomes" id="UP001165641">
    <property type="component" value="Unassembled WGS sequence"/>
</dbReference>
<name>A0ABT4ZII4_9RHOB</name>
<dbReference type="EMBL" id="JAQBIE010000017">
    <property type="protein sequence ID" value="MDB6178545.1"/>
    <property type="molecule type" value="Genomic_DNA"/>
</dbReference>
<dbReference type="RefSeq" id="WP_271889660.1">
    <property type="nucleotide sequence ID" value="NZ_JAQBIE010000017.1"/>
</dbReference>
<evidence type="ECO:0000313" key="2">
    <source>
        <dbReference type="EMBL" id="MDB6178545.1"/>
    </source>
</evidence>
<evidence type="ECO:0000313" key="3">
    <source>
        <dbReference type="Proteomes" id="UP001165641"/>
    </source>
</evidence>
<comment type="caution">
    <text evidence="2">The sequence shown here is derived from an EMBL/GenBank/DDBJ whole genome shotgun (WGS) entry which is preliminary data.</text>
</comment>
<evidence type="ECO:0000256" key="1">
    <source>
        <dbReference type="SAM" id="Phobius"/>
    </source>
</evidence>
<feature type="transmembrane region" description="Helical" evidence="1">
    <location>
        <begin position="21"/>
        <end position="44"/>
    </location>
</feature>
<organism evidence="2 3">
    <name type="scientific">Paracoccus onchidii</name>
    <dbReference type="NCBI Taxonomy" id="3017813"/>
    <lineage>
        <taxon>Bacteria</taxon>
        <taxon>Pseudomonadati</taxon>
        <taxon>Pseudomonadota</taxon>
        <taxon>Alphaproteobacteria</taxon>
        <taxon>Rhodobacterales</taxon>
        <taxon>Paracoccaceae</taxon>
        <taxon>Paracoccus</taxon>
    </lineage>
</organism>
<gene>
    <name evidence="2" type="ORF">PAF17_13670</name>
</gene>
<proteinExistence type="predicted"/>
<keyword evidence="1" id="KW-0812">Transmembrane</keyword>
<feature type="transmembrane region" description="Helical" evidence="1">
    <location>
        <begin position="50"/>
        <end position="74"/>
    </location>
</feature>
<accession>A0ABT4ZII4</accession>
<protein>
    <submittedName>
        <fullName evidence="2">Phage holin family protein</fullName>
    </submittedName>
</protein>